<feature type="domain" description="Formimidoylglutamate deiminase N-terminal" evidence="6">
    <location>
        <begin position="5"/>
        <end position="44"/>
    </location>
</feature>
<dbReference type="RefSeq" id="WP_282584339.1">
    <property type="nucleotide sequence ID" value="NZ_JAMOIM010000004.1"/>
</dbReference>
<dbReference type="Pfam" id="PF22429">
    <property type="entry name" value="HutF_N"/>
    <property type="match status" value="1"/>
</dbReference>
<evidence type="ECO:0000259" key="6">
    <source>
        <dbReference type="Pfam" id="PF22429"/>
    </source>
</evidence>
<dbReference type="InterPro" id="IPR011059">
    <property type="entry name" value="Metal-dep_hydrolase_composite"/>
</dbReference>
<dbReference type="NCBIfam" id="NF006684">
    <property type="entry name" value="PRK09229.1-5"/>
    <property type="match status" value="1"/>
</dbReference>
<dbReference type="GO" id="GO:0046872">
    <property type="term" value="F:metal ion binding"/>
    <property type="evidence" value="ECO:0007669"/>
    <property type="project" value="UniProtKB-KW"/>
</dbReference>
<protein>
    <submittedName>
        <fullName evidence="7">Formimidoylglutamate deiminase</fullName>
        <ecNumber evidence="7">3.5.3.13</ecNumber>
    </submittedName>
</protein>
<dbReference type="Proteomes" id="UP001165667">
    <property type="component" value="Unassembled WGS sequence"/>
</dbReference>
<dbReference type="GO" id="GO:0019239">
    <property type="term" value="F:deaminase activity"/>
    <property type="evidence" value="ECO:0007669"/>
    <property type="project" value="TreeGrafter"/>
</dbReference>
<dbReference type="SUPFAM" id="SSF51556">
    <property type="entry name" value="Metallo-dependent hydrolases"/>
    <property type="match status" value="1"/>
</dbReference>
<gene>
    <name evidence="7" type="ORF">M8523_08090</name>
</gene>
<dbReference type="EMBL" id="JAMOIM010000004">
    <property type="protein sequence ID" value="MCW6507979.1"/>
    <property type="molecule type" value="Genomic_DNA"/>
</dbReference>
<evidence type="ECO:0000259" key="5">
    <source>
        <dbReference type="Pfam" id="PF01979"/>
    </source>
</evidence>
<reference evidence="7" key="1">
    <citation type="submission" date="2022-05" db="EMBL/GenBank/DDBJ databases">
        <authorList>
            <person name="Pankratov T."/>
        </authorList>
    </citation>
    <scope>NUCLEOTIDE SEQUENCE</scope>
    <source>
        <strain evidence="7">BP6-180914</strain>
    </source>
</reference>
<evidence type="ECO:0000256" key="2">
    <source>
        <dbReference type="ARBA" id="ARBA00022723"/>
    </source>
</evidence>
<dbReference type="AlphaFoldDB" id="A0AA41YSV8"/>
<dbReference type="GO" id="GO:0005829">
    <property type="term" value="C:cytosol"/>
    <property type="evidence" value="ECO:0007669"/>
    <property type="project" value="TreeGrafter"/>
</dbReference>
<comment type="cofactor">
    <cofactor evidence="1">
        <name>Zn(2+)</name>
        <dbReference type="ChEBI" id="CHEBI:29105"/>
    </cofactor>
</comment>
<keyword evidence="2" id="KW-0479">Metal-binding</keyword>
<dbReference type="InterPro" id="IPR055156">
    <property type="entry name" value="HutF-like_N"/>
</dbReference>
<dbReference type="PANTHER" id="PTHR11271">
    <property type="entry name" value="GUANINE DEAMINASE"/>
    <property type="match status" value="1"/>
</dbReference>
<dbReference type="Gene3D" id="3.20.20.140">
    <property type="entry name" value="Metal-dependent hydrolases"/>
    <property type="match status" value="1"/>
</dbReference>
<dbReference type="SUPFAM" id="SSF51338">
    <property type="entry name" value="Composite domain of metallo-dependent hydrolases"/>
    <property type="match status" value="1"/>
</dbReference>
<organism evidence="7 8">
    <name type="scientific">Lichenifustis flavocetrariae</name>
    <dbReference type="NCBI Taxonomy" id="2949735"/>
    <lineage>
        <taxon>Bacteria</taxon>
        <taxon>Pseudomonadati</taxon>
        <taxon>Pseudomonadota</taxon>
        <taxon>Alphaproteobacteria</taxon>
        <taxon>Hyphomicrobiales</taxon>
        <taxon>Lichenihabitantaceae</taxon>
        <taxon>Lichenifustis</taxon>
    </lineage>
</organism>
<keyword evidence="4" id="KW-0862">Zinc</keyword>
<evidence type="ECO:0000256" key="1">
    <source>
        <dbReference type="ARBA" id="ARBA00001947"/>
    </source>
</evidence>
<dbReference type="GO" id="GO:0050416">
    <property type="term" value="F:formimidoylglutamate deiminase activity"/>
    <property type="evidence" value="ECO:0007669"/>
    <property type="project" value="UniProtKB-EC"/>
</dbReference>
<keyword evidence="8" id="KW-1185">Reference proteome</keyword>
<dbReference type="PANTHER" id="PTHR11271:SF48">
    <property type="entry name" value="AMIDOHYDROLASE-RELATED DOMAIN-CONTAINING PROTEIN"/>
    <property type="match status" value="1"/>
</dbReference>
<proteinExistence type="predicted"/>
<accession>A0AA41YSV8</accession>
<keyword evidence="3 7" id="KW-0378">Hydrolase</keyword>
<evidence type="ECO:0000313" key="8">
    <source>
        <dbReference type="Proteomes" id="UP001165667"/>
    </source>
</evidence>
<dbReference type="Pfam" id="PF01979">
    <property type="entry name" value="Amidohydro_1"/>
    <property type="match status" value="1"/>
</dbReference>
<evidence type="ECO:0000256" key="4">
    <source>
        <dbReference type="ARBA" id="ARBA00022833"/>
    </source>
</evidence>
<dbReference type="InterPro" id="IPR051607">
    <property type="entry name" value="Metallo-dep_hydrolases"/>
</dbReference>
<dbReference type="InterPro" id="IPR010252">
    <property type="entry name" value="HutF"/>
</dbReference>
<sequence length="454" mass="49157">MTRLYFDRALLQDGWRDQVTVTVSGDGQIVGVESGTAPSADTDRVKGVALPGVGNLHSHTFQRGFAGLTERRGVEDDHFWTWREAMYNFVGHLVPEDVEAVAAMAFVEMIESGFTAVAEFHYLHHGAEGQPYGDPAELSRRIVAAAATTGIGLTLLPVFYAHSGFDGGPPTPGQRRFVCDLDLFARLHASAGDAVSTLPIGGIGIAPHSLRAVTMEELTYLLGLHGSGAVHIHIAEQEREIAECLAVTGERPVDWLLSHIAIDRRWCLVHATHMTEDETRRFGRTGAVAGLCPITESNLGDGIFPLTSFLRADGRYGVGSDSNVQISLRDELRTLCYSQRLRDRARNRVATPHRSSGRVLFEAAAAAGAQALSLPIGAIAPGARADIIVLDPDDPTLVGRDGDTVLDAWIFASTHSPVSEVYLGGRRVVERGRHIGRAAVEAAFRRVMHRLRAI</sequence>
<dbReference type="Gene3D" id="2.30.40.10">
    <property type="entry name" value="Urease, subunit C, domain 1"/>
    <property type="match status" value="1"/>
</dbReference>
<feature type="domain" description="Amidohydrolase-related" evidence="5">
    <location>
        <begin position="49"/>
        <end position="428"/>
    </location>
</feature>
<dbReference type="InterPro" id="IPR032466">
    <property type="entry name" value="Metal_Hydrolase"/>
</dbReference>
<evidence type="ECO:0000256" key="3">
    <source>
        <dbReference type="ARBA" id="ARBA00022801"/>
    </source>
</evidence>
<dbReference type="NCBIfam" id="NF006681">
    <property type="entry name" value="PRK09229.1-2"/>
    <property type="match status" value="1"/>
</dbReference>
<evidence type="ECO:0000313" key="7">
    <source>
        <dbReference type="EMBL" id="MCW6507979.1"/>
    </source>
</evidence>
<name>A0AA41YSV8_9HYPH</name>
<dbReference type="NCBIfam" id="TIGR02022">
    <property type="entry name" value="hutF"/>
    <property type="match status" value="1"/>
</dbReference>
<dbReference type="EC" id="3.5.3.13" evidence="7"/>
<dbReference type="InterPro" id="IPR006680">
    <property type="entry name" value="Amidohydro-rel"/>
</dbReference>
<comment type="caution">
    <text evidence="7">The sequence shown here is derived from an EMBL/GenBank/DDBJ whole genome shotgun (WGS) entry which is preliminary data.</text>
</comment>